<reference evidence="2" key="1">
    <citation type="journal article" date="2019" name="Int. J. Syst. Evol. Microbiol.">
        <title>The Global Catalogue of Microorganisms (GCM) 10K type strain sequencing project: providing services to taxonomists for standard genome sequencing and annotation.</title>
        <authorList>
            <consortium name="The Broad Institute Genomics Platform"/>
            <consortium name="The Broad Institute Genome Sequencing Center for Infectious Disease"/>
            <person name="Wu L."/>
            <person name="Ma J."/>
        </authorList>
    </citation>
    <scope>NUCLEOTIDE SEQUENCE [LARGE SCALE GENOMIC DNA]</scope>
    <source>
        <strain evidence="2">KCTC 42211</strain>
    </source>
</reference>
<proteinExistence type="predicted"/>
<protein>
    <submittedName>
        <fullName evidence="1">Uncharacterized protein</fullName>
    </submittedName>
</protein>
<accession>A0ABV7UQW6</accession>
<gene>
    <name evidence="1" type="ORF">ACFOM9_02945</name>
</gene>
<organism evidence="1 2">
    <name type="scientific">Luteimonas notoginsengisoli</name>
    <dbReference type="NCBI Taxonomy" id="1578200"/>
    <lineage>
        <taxon>Bacteria</taxon>
        <taxon>Pseudomonadati</taxon>
        <taxon>Pseudomonadota</taxon>
        <taxon>Gammaproteobacteria</taxon>
        <taxon>Lysobacterales</taxon>
        <taxon>Lysobacteraceae</taxon>
        <taxon>Luteimonas</taxon>
    </lineage>
</organism>
<dbReference type="Proteomes" id="UP001595724">
    <property type="component" value="Unassembled WGS sequence"/>
</dbReference>
<evidence type="ECO:0000313" key="2">
    <source>
        <dbReference type="Proteomes" id="UP001595724"/>
    </source>
</evidence>
<sequence>MAEPASWLVLEYIRDVLRAITVANGYRTDLGDGAFILDDSDVPDDIDAPATVIEATTVPVSTSSRAHINSDASITVEFAVPRGDGSTNPKLLAHRARADIVKALMVDTRTLPPFIRTLELVDAQLFGADDASGASFHIAQVSARAGLTELKSPAP</sequence>
<name>A0ABV7UQW6_9GAMM</name>
<dbReference type="RefSeq" id="WP_386706019.1">
    <property type="nucleotide sequence ID" value="NZ_JBHRYF010000001.1"/>
</dbReference>
<dbReference type="EMBL" id="JBHRYF010000001">
    <property type="protein sequence ID" value="MFC3659035.1"/>
    <property type="molecule type" value="Genomic_DNA"/>
</dbReference>
<keyword evidence="2" id="KW-1185">Reference proteome</keyword>
<comment type="caution">
    <text evidence="1">The sequence shown here is derived from an EMBL/GenBank/DDBJ whole genome shotgun (WGS) entry which is preliminary data.</text>
</comment>
<evidence type="ECO:0000313" key="1">
    <source>
        <dbReference type="EMBL" id="MFC3659035.1"/>
    </source>
</evidence>